<dbReference type="Pfam" id="PF01041">
    <property type="entry name" value="DegT_DnrJ_EryC1"/>
    <property type="match status" value="1"/>
</dbReference>
<dbReference type="SUPFAM" id="SSF53383">
    <property type="entry name" value="PLP-dependent transferases"/>
    <property type="match status" value="1"/>
</dbReference>
<dbReference type="PANTHER" id="PTHR30244">
    <property type="entry name" value="TRANSAMINASE"/>
    <property type="match status" value="1"/>
</dbReference>
<gene>
    <name evidence="1" type="ORF">ASZ90_009400</name>
</gene>
<dbReference type="InterPro" id="IPR015422">
    <property type="entry name" value="PyrdxlP-dep_Trfase_small"/>
</dbReference>
<protein>
    <submittedName>
        <fullName evidence="1">Bacillosamine/legionaminic acid biosynthesis aminotransferase pgle</fullName>
    </submittedName>
</protein>
<dbReference type="GO" id="GO:0000271">
    <property type="term" value="P:polysaccharide biosynthetic process"/>
    <property type="evidence" value="ECO:0007669"/>
    <property type="project" value="TreeGrafter"/>
</dbReference>
<dbReference type="PANTHER" id="PTHR30244:SF34">
    <property type="entry name" value="DTDP-4-AMINO-4,6-DIDEOXYGALACTOSE TRANSAMINASE"/>
    <property type="match status" value="1"/>
</dbReference>
<dbReference type="GO" id="GO:0008483">
    <property type="term" value="F:transaminase activity"/>
    <property type="evidence" value="ECO:0007669"/>
    <property type="project" value="UniProtKB-KW"/>
</dbReference>
<dbReference type="InterPro" id="IPR015424">
    <property type="entry name" value="PyrdxlP-dep_Trfase"/>
</dbReference>
<accession>A0A0W8FIW1</accession>
<reference evidence="1" key="1">
    <citation type="journal article" date="2015" name="Proc. Natl. Acad. Sci. U.S.A.">
        <title>Networks of energetic and metabolic interactions define dynamics in microbial communities.</title>
        <authorList>
            <person name="Embree M."/>
            <person name="Liu J.K."/>
            <person name="Al-Bassam M.M."/>
            <person name="Zengler K."/>
        </authorList>
    </citation>
    <scope>NUCLEOTIDE SEQUENCE</scope>
</reference>
<comment type="caution">
    <text evidence="1">The sequence shown here is derived from an EMBL/GenBank/DDBJ whole genome shotgun (WGS) entry which is preliminary data.</text>
</comment>
<evidence type="ECO:0000313" key="1">
    <source>
        <dbReference type="EMBL" id="KUG20854.1"/>
    </source>
</evidence>
<dbReference type="PIRSF" id="PIRSF000390">
    <property type="entry name" value="PLP_StrS"/>
    <property type="match status" value="1"/>
</dbReference>
<keyword evidence="1" id="KW-0032">Aminotransferase</keyword>
<dbReference type="AlphaFoldDB" id="A0A0W8FIW1"/>
<dbReference type="Gene3D" id="3.40.640.10">
    <property type="entry name" value="Type I PLP-dependent aspartate aminotransferase-like (Major domain)"/>
    <property type="match status" value="1"/>
</dbReference>
<dbReference type="InterPro" id="IPR015421">
    <property type="entry name" value="PyrdxlP-dep_Trfase_major"/>
</dbReference>
<proteinExistence type="predicted"/>
<dbReference type="EMBL" id="LNQE01001133">
    <property type="protein sequence ID" value="KUG20854.1"/>
    <property type="molecule type" value="Genomic_DNA"/>
</dbReference>
<name>A0A0W8FIW1_9ZZZZ</name>
<keyword evidence="1" id="KW-0808">Transferase</keyword>
<organism evidence="1">
    <name type="scientific">hydrocarbon metagenome</name>
    <dbReference type="NCBI Taxonomy" id="938273"/>
    <lineage>
        <taxon>unclassified sequences</taxon>
        <taxon>metagenomes</taxon>
        <taxon>ecological metagenomes</taxon>
    </lineage>
</organism>
<dbReference type="Gene3D" id="3.90.1150.10">
    <property type="entry name" value="Aspartate Aminotransferase, domain 1"/>
    <property type="match status" value="1"/>
</dbReference>
<dbReference type="GO" id="GO:0030170">
    <property type="term" value="F:pyridoxal phosphate binding"/>
    <property type="evidence" value="ECO:0007669"/>
    <property type="project" value="TreeGrafter"/>
</dbReference>
<dbReference type="InterPro" id="IPR000653">
    <property type="entry name" value="DegT/StrS_aminotransferase"/>
</dbReference>
<dbReference type="CDD" id="cd00616">
    <property type="entry name" value="AHBA_syn"/>
    <property type="match status" value="1"/>
</dbReference>
<sequence>MTLKIPLSDVDLDGEEIEAVTRVVQSGWLSMGPVTEAFEEAFARYVGVRHAFGVSSCTAALHLAHRIAGITAGDEVIAPSLTFVATTNSILYCGGTPVFADICGRDDFNISPEAIERQITDRTKAITIVHYGGYPCAMDEILEIARDRDVMLIEDAAHAIGAEYRGKKCGSFGDVGCFSFFANKNLATGEGGMIVTDDDRLAGQIQVLRSHGMTTMTWDRHRGHAFSYDVLDLGYNYRLNELAAALGIVQLGKLRRNNEKRAGIVREYRRRLAELPGVSSPFERHSGGSAHHLFPVLLPEGVSRASVMERMREKGIQTSIHYPPIHHFSYYKKMFGLREGALPQTEHVGGHELTLPLYPGMQTGDLDVIIDRLACCLGEETAGGTPP</sequence>